<evidence type="ECO:0000313" key="2">
    <source>
        <dbReference type="EMBL" id="KAK8060161.1"/>
    </source>
</evidence>
<organism evidence="2 3">
    <name type="scientific">Apiospora saccharicola</name>
    <dbReference type="NCBI Taxonomy" id="335842"/>
    <lineage>
        <taxon>Eukaryota</taxon>
        <taxon>Fungi</taxon>
        <taxon>Dikarya</taxon>
        <taxon>Ascomycota</taxon>
        <taxon>Pezizomycotina</taxon>
        <taxon>Sordariomycetes</taxon>
        <taxon>Xylariomycetidae</taxon>
        <taxon>Amphisphaeriales</taxon>
        <taxon>Apiosporaceae</taxon>
        <taxon>Apiospora</taxon>
    </lineage>
</organism>
<proteinExistence type="predicted"/>
<dbReference type="SUPFAM" id="SSF48403">
    <property type="entry name" value="Ankyrin repeat"/>
    <property type="match status" value="1"/>
</dbReference>
<dbReference type="PANTHER" id="PTHR46224:SF64">
    <property type="entry name" value="IQ MOTIF AND ANKYRIN REPEAT DOMAIN-CONTAINING PROTEIN 1"/>
    <property type="match status" value="1"/>
</dbReference>
<reference evidence="2 3" key="1">
    <citation type="submission" date="2023-01" db="EMBL/GenBank/DDBJ databases">
        <title>Analysis of 21 Apiospora genomes using comparative genomics revels a genus with tremendous synthesis potential of carbohydrate active enzymes and secondary metabolites.</title>
        <authorList>
            <person name="Sorensen T."/>
        </authorList>
    </citation>
    <scope>NUCLEOTIDE SEQUENCE [LARGE SCALE GENOMIC DNA]</scope>
    <source>
        <strain evidence="2 3">CBS 83171</strain>
    </source>
</reference>
<accession>A0ABR1UMM9</accession>
<dbReference type="InterPro" id="IPR036770">
    <property type="entry name" value="Ankyrin_rpt-contain_sf"/>
</dbReference>
<comment type="caution">
    <text evidence="2">The sequence shown here is derived from an EMBL/GenBank/DDBJ whole genome shotgun (WGS) entry which is preliminary data.</text>
</comment>
<gene>
    <name evidence="2" type="ORF">PG996_010091</name>
</gene>
<dbReference type="Pfam" id="PF00023">
    <property type="entry name" value="Ank"/>
    <property type="match status" value="1"/>
</dbReference>
<dbReference type="InterPro" id="IPR002110">
    <property type="entry name" value="Ankyrin_rpt"/>
</dbReference>
<evidence type="ECO:0000313" key="3">
    <source>
        <dbReference type="Proteomes" id="UP001446871"/>
    </source>
</evidence>
<feature type="region of interest" description="Disordered" evidence="1">
    <location>
        <begin position="315"/>
        <end position="339"/>
    </location>
</feature>
<dbReference type="SMART" id="SM00248">
    <property type="entry name" value="ANK"/>
    <property type="match status" value="4"/>
</dbReference>
<name>A0ABR1UMM9_9PEZI</name>
<dbReference type="Gene3D" id="1.25.40.20">
    <property type="entry name" value="Ankyrin repeat-containing domain"/>
    <property type="match status" value="1"/>
</dbReference>
<dbReference type="EMBL" id="JAQQWM010000006">
    <property type="protein sequence ID" value="KAK8060161.1"/>
    <property type="molecule type" value="Genomic_DNA"/>
</dbReference>
<keyword evidence="3" id="KW-1185">Reference proteome</keyword>
<dbReference type="InterPro" id="IPR051616">
    <property type="entry name" value="Cul2-RING_E3_ligase_SR"/>
</dbReference>
<dbReference type="Proteomes" id="UP001446871">
    <property type="component" value="Unassembled WGS sequence"/>
</dbReference>
<dbReference type="PANTHER" id="PTHR46224">
    <property type="entry name" value="ANKYRIN REPEAT FAMILY PROTEIN"/>
    <property type="match status" value="1"/>
</dbReference>
<protein>
    <submittedName>
        <fullName evidence="2">Ankyrin</fullName>
    </submittedName>
</protein>
<sequence>MQEQNTKAHARVFQTYKSTDPAVQNLFGDSSVINQYIWAEKRPPLKGNARLATANVFASGCSMVEMTRYLTGIFQADLNKPSIFASGNPDLFSLLQVLLDSGWHPNQILGPPQEIALHHVQCVQDTNILKLLLEHGADPTIARKGYASLIFHRHPSKAPVQRKVGDVLDIAAKLGSTKAVDLLLAHGAKFEYGRALHCLIEFNPQKGAMCGSARFDMAEHLVRNGKDIDGNRDIADAIRPYSSMHTVTGFNATPLSHAMGCQDWDFVQWLLEKGADPQACDGRAFDEREREHYGLSYRKAFDKNQARLRDLIQKTKAKTAPALSPKGSRDHEGALTTTL</sequence>
<evidence type="ECO:0000256" key="1">
    <source>
        <dbReference type="SAM" id="MobiDB-lite"/>
    </source>
</evidence>